<organism evidence="2 3">
    <name type="scientific">Patiria miniata</name>
    <name type="common">Bat star</name>
    <name type="synonym">Asterina miniata</name>
    <dbReference type="NCBI Taxonomy" id="46514"/>
    <lineage>
        <taxon>Eukaryota</taxon>
        <taxon>Metazoa</taxon>
        <taxon>Echinodermata</taxon>
        <taxon>Eleutherozoa</taxon>
        <taxon>Asterozoa</taxon>
        <taxon>Asteroidea</taxon>
        <taxon>Valvatacea</taxon>
        <taxon>Valvatida</taxon>
        <taxon>Asterinidae</taxon>
        <taxon>Patiria</taxon>
    </lineage>
</organism>
<accession>A0A913ZEF9</accession>
<dbReference type="RefSeq" id="XP_038049330.1">
    <property type="nucleotide sequence ID" value="XM_038193402.1"/>
</dbReference>
<dbReference type="OrthoDB" id="10260741at2759"/>
<dbReference type="Proteomes" id="UP000887568">
    <property type="component" value="Unplaced"/>
</dbReference>
<dbReference type="AlphaFoldDB" id="A0A913ZEF9"/>
<name>A0A913ZEF9_PATMI</name>
<dbReference type="GO" id="GO:0045505">
    <property type="term" value="F:dynein intermediate chain binding"/>
    <property type="evidence" value="ECO:0007669"/>
    <property type="project" value="TreeGrafter"/>
</dbReference>
<dbReference type="InterPro" id="IPR038586">
    <property type="entry name" value="Tctex-1-like_sf"/>
</dbReference>
<dbReference type="PANTHER" id="PTHR21255">
    <property type="entry name" value="T-COMPLEX-ASSOCIATED-TESTIS-EXPRESSED 1/ DYNEIN LIGHT CHAIN"/>
    <property type="match status" value="1"/>
</dbReference>
<proteinExistence type="inferred from homology"/>
<dbReference type="Pfam" id="PF03645">
    <property type="entry name" value="Tctex-1"/>
    <property type="match status" value="1"/>
</dbReference>
<evidence type="ECO:0000313" key="2">
    <source>
        <dbReference type="EnsemblMetazoa" id="XP_038049330.1"/>
    </source>
</evidence>
<protein>
    <submittedName>
        <fullName evidence="2">Uncharacterized protein</fullName>
    </submittedName>
</protein>
<evidence type="ECO:0000313" key="3">
    <source>
        <dbReference type="Proteomes" id="UP000887568"/>
    </source>
</evidence>
<comment type="similarity">
    <text evidence="1">Belongs to the dynein light chain Tctex-type family.</text>
</comment>
<dbReference type="PANTHER" id="PTHR21255:SF68">
    <property type="entry name" value="TCTEX1 DOMAIN-CONTAINING PROTEIN 1-B-LIKE"/>
    <property type="match status" value="1"/>
</dbReference>
<dbReference type="GO" id="GO:0005737">
    <property type="term" value="C:cytoplasm"/>
    <property type="evidence" value="ECO:0007669"/>
    <property type="project" value="TreeGrafter"/>
</dbReference>
<dbReference type="Gene3D" id="3.30.1140.40">
    <property type="entry name" value="Tctex-1"/>
    <property type="match status" value="1"/>
</dbReference>
<dbReference type="GO" id="GO:0007018">
    <property type="term" value="P:microtubule-based movement"/>
    <property type="evidence" value="ECO:0007669"/>
    <property type="project" value="TreeGrafter"/>
</dbReference>
<dbReference type="OMA" id="ATWNLLK"/>
<dbReference type="InterPro" id="IPR005334">
    <property type="entry name" value="Tctex-1-like"/>
</dbReference>
<reference evidence="2" key="1">
    <citation type="submission" date="2022-11" db="UniProtKB">
        <authorList>
            <consortium name="EnsemblMetazoa"/>
        </authorList>
    </citation>
    <scope>IDENTIFICATION</scope>
</reference>
<dbReference type="GeneID" id="119722971"/>
<evidence type="ECO:0000256" key="1">
    <source>
        <dbReference type="ARBA" id="ARBA00005361"/>
    </source>
</evidence>
<keyword evidence="3" id="KW-1185">Reference proteome</keyword>
<sequence length="211" mass="22899">MEKLKAKLLMPTVVEDDDADSKGNNSDNAAAMELGTTVKAKPTLGTSRLATWNLLKRKISSAAAGKGVRMGSSLTTRSRRLNINSTSRPTGPKMENTYHLKPDSQIIFKPVSVVKEITDVLKGVLGDIEYNPAISGRIATRLAEAIKTRVKALQLKRHKLVVQVVVGSQGGQSLQMASRCLWNQETDNSASASYQSTTLFAIASVYGIYFE</sequence>
<dbReference type="GO" id="GO:0005868">
    <property type="term" value="C:cytoplasmic dynein complex"/>
    <property type="evidence" value="ECO:0007669"/>
    <property type="project" value="TreeGrafter"/>
</dbReference>
<dbReference type="EnsemblMetazoa" id="XM_038193402.1">
    <property type="protein sequence ID" value="XP_038049330.1"/>
    <property type="gene ID" value="LOC119722971"/>
</dbReference>